<evidence type="ECO:0008006" key="4">
    <source>
        <dbReference type="Google" id="ProtNLM"/>
    </source>
</evidence>
<dbReference type="AlphaFoldDB" id="G9EPW7"/>
<dbReference type="EMBL" id="JH413827">
    <property type="protein sequence ID" value="EHL30669.1"/>
    <property type="molecule type" value="Genomic_DNA"/>
</dbReference>
<name>G9EPW7_9GAMM</name>
<dbReference type="RefSeq" id="WP_006871222.1">
    <property type="nucleotide sequence ID" value="NZ_JH413827.1"/>
</dbReference>
<reference evidence="2 3" key="1">
    <citation type="journal article" date="2011" name="BMC Genomics">
        <title>Insight into cross-talk between intra-amoebal pathogens.</title>
        <authorList>
            <person name="Gimenez G."/>
            <person name="Bertelli C."/>
            <person name="Moliner C."/>
            <person name="Robert C."/>
            <person name="Raoult D."/>
            <person name="Fournier P.E."/>
            <person name="Greub G."/>
        </authorList>
    </citation>
    <scope>NUCLEOTIDE SEQUENCE [LARGE SCALE GENOMIC DNA]</scope>
    <source>
        <strain evidence="2 3">LLAP12</strain>
    </source>
</reference>
<evidence type="ECO:0000313" key="3">
    <source>
        <dbReference type="Proteomes" id="UP000002770"/>
    </source>
</evidence>
<dbReference type="InParanoid" id="G9EPW7"/>
<dbReference type="Proteomes" id="UP000002770">
    <property type="component" value="Unassembled WGS sequence"/>
</dbReference>
<sequence length="166" mass="18655">MRVFQSTLLSILFTLTLNKAYATAPLLINFTQLVAALENADDVKAIIHFDKCLVINEKNQATQTQIIKKFDGASTRFNFTEYVHAEERLTGELQDTVTTSIKISIESSTGVFLILFGQLKVFDDNTATIHLELLNPVNQKKQLNVDWLCNISNGNDNNGLLLYDFP</sequence>
<feature type="chain" id="PRO_5003520765" description="SnoaL-like domain-containing protein" evidence="1">
    <location>
        <begin position="25"/>
        <end position="166"/>
    </location>
</feature>
<dbReference type="eggNOG" id="ENOG5031E5G">
    <property type="taxonomic scope" value="Bacteria"/>
</dbReference>
<evidence type="ECO:0000313" key="2">
    <source>
        <dbReference type="EMBL" id="EHL30669.1"/>
    </source>
</evidence>
<feature type="signal peptide" evidence="1">
    <location>
        <begin position="1"/>
        <end position="24"/>
    </location>
</feature>
<protein>
    <recommendedName>
        <fullName evidence="4">SnoaL-like domain-containing protein</fullName>
    </recommendedName>
</protein>
<evidence type="ECO:0000256" key="1">
    <source>
        <dbReference type="SAM" id="SignalP"/>
    </source>
</evidence>
<accession>G9EPW7</accession>
<keyword evidence="3" id="KW-1185">Reference proteome</keyword>
<proteinExistence type="predicted"/>
<dbReference type="HOGENOM" id="CLU_1576551_0_0_6"/>
<gene>
    <name evidence="2" type="ORF">LDG_7308</name>
</gene>
<dbReference type="OrthoDB" id="5648847at2"/>
<organism evidence="2 3">
    <name type="scientific">Legionella drancourtii LLAP12</name>
    <dbReference type="NCBI Taxonomy" id="658187"/>
    <lineage>
        <taxon>Bacteria</taxon>
        <taxon>Pseudomonadati</taxon>
        <taxon>Pseudomonadota</taxon>
        <taxon>Gammaproteobacteria</taxon>
        <taxon>Legionellales</taxon>
        <taxon>Legionellaceae</taxon>
        <taxon>Legionella</taxon>
    </lineage>
</organism>
<keyword evidence="1" id="KW-0732">Signal</keyword>